<dbReference type="AlphaFoldDB" id="A0A7X3MNJ5"/>
<comment type="caution">
    <text evidence="2">The sequence shown here is derived from an EMBL/GenBank/DDBJ whole genome shotgun (WGS) entry which is preliminary data.</text>
</comment>
<proteinExistence type="predicted"/>
<organism evidence="2 3">
    <name type="scientific">Microvirga makkahensis</name>
    <dbReference type="NCBI Taxonomy" id="1128670"/>
    <lineage>
        <taxon>Bacteria</taxon>
        <taxon>Pseudomonadati</taxon>
        <taxon>Pseudomonadota</taxon>
        <taxon>Alphaproteobacteria</taxon>
        <taxon>Hyphomicrobiales</taxon>
        <taxon>Methylobacteriaceae</taxon>
        <taxon>Microvirga</taxon>
    </lineage>
</organism>
<sequence>MPKLTRVLETALYVADLDRAATFYGDVLGLPCIHEDHRMRAYDVGGNGVLLLFPQGGSLRPIETPGGSIPPHDGHGPMHLAFSIPQDELEEWQRHLTDAGVALEGRTEWPRGGVSVYFRDPDDHLLEIATPGLWKGY</sequence>
<dbReference type="EMBL" id="WURB01000001">
    <property type="protein sequence ID" value="MXQ10275.1"/>
    <property type="molecule type" value="Genomic_DNA"/>
</dbReference>
<evidence type="ECO:0000313" key="3">
    <source>
        <dbReference type="Proteomes" id="UP000436483"/>
    </source>
</evidence>
<evidence type="ECO:0000259" key="1">
    <source>
        <dbReference type="PROSITE" id="PS51819"/>
    </source>
</evidence>
<reference evidence="2 3" key="2">
    <citation type="submission" date="2020-01" db="EMBL/GenBank/DDBJ databases">
        <title>Microvirga sp. nov., an arsenate reduction bacterium isolated from Tibet hotspring sediments.</title>
        <authorList>
            <person name="Xian W.-D."/>
            <person name="Li W.-J."/>
        </authorList>
    </citation>
    <scope>NUCLEOTIDE SEQUENCE [LARGE SCALE GENOMIC DNA]</scope>
    <source>
        <strain evidence="2 3">KCTC 23863</strain>
    </source>
</reference>
<dbReference type="PANTHER" id="PTHR21366:SF22">
    <property type="entry name" value="VOC DOMAIN-CONTAINING PROTEIN"/>
    <property type="match status" value="1"/>
</dbReference>
<dbReference type="PANTHER" id="PTHR21366">
    <property type="entry name" value="GLYOXALASE FAMILY PROTEIN"/>
    <property type="match status" value="1"/>
</dbReference>
<dbReference type="RefSeq" id="WP_160882861.1">
    <property type="nucleotide sequence ID" value="NZ_WURB01000001.1"/>
</dbReference>
<dbReference type="Gene3D" id="3.10.180.10">
    <property type="entry name" value="2,3-Dihydroxybiphenyl 1,2-Dioxygenase, domain 1"/>
    <property type="match status" value="1"/>
</dbReference>
<dbReference type="Proteomes" id="UP000436483">
    <property type="component" value="Unassembled WGS sequence"/>
</dbReference>
<reference evidence="2 3" key="1">
    <citation type="submission" date="2019-12" db="EMBL/GenBank/DDBJ databases">
        <authorList>
            <person name="Yuan C.-G."/>
        </authorList>
    </citation>
    <scope>NUCLEOTIDE SEQUENCE [LARGE SCALE GENOMIC DNA]</scope>
    <source>
        <strain evidence="2 3">KCTC 23863</strain>
    </source>
</reference>
<feature type="domain" description="VOC" evidence="1">
    <location>
        <begin position="6"/>
        <end position="131"/>
    </location>
</feature>
<name>A0A7X3MNJ5_9HYPH</name>
<protein>
    <submittedName>
        <fullName evidence="2">Glyoxalase</fullName>
    </submittedName>
</protein>
<evidence type="ECO:0000313" key="2">
    <source>
        <dbReference type="EMBL" id="MXQ10275.1"/>
    </source>
</evidence>
<dbReference type="PROSITE" id="PS51819">
    <property type="entry name" value="VOC"/>
    <property type="match status" value="1"/>
</dbReference>
<dbReference type="InterPro" id="IPR037523">
    <property type="entry name" value="VOC_core"/>
</dbReference>
<dbReference type="InterPro" id="IPR029068">
    <property type="entry name" value="Glyas_Bleomycin-R_OHBP_Dase"/>
</dbReference>
<dbReference type="Pfam" id="PF00903">
    <property type="entry name" value="Glyoxalase"/>
    <property type="match status" value="1"/>
</dbReference>
<dbReference type="InterPro" id="IPR004360">
    <property type="entry name" value="Glyas_Fos-R_dOase_dom"/>
</dbReference>
<dbReference type="OrthoDB" id="9812656at2"/>
<accession>A0A7X3MNJ5</accession>
<gene>
    <name evidence="2" type="ORF">GR328_02155</name>
</gene>
<dbReference type="InterPro" id="IPR050383">
    <property type="entry name" value="GlyoxalaseI/FosfomycinResist"/>
</dbReference>
<dbReference type="SUPFAM" id="SSF54593">
    <property type="entry name" value="Glyoxalase/Bleomycin resistance protein/Dihydroxybiphenyl dioxygenase"/>
    <property type="match status" value="1"/>
</dbReference>
<keyword evidence="3" id="KW-1185">Reference proteome</keyword>